<gene>
    <name evidence="3" type="primary">rimP</name>
    <name evidence="6" type="ORF">EG028_24905</name>
</gene>
<evidence type="ECO:0000256" key="3">
    <source>
        <dbReference type="HAMAP-Rule" id="MF_01077"/>
    </source>
</evidence>
<dbReference type="CDD" id="cd01734">
    <property type="entry name" value="YlxS_C"/>
    <property type="match status" value="1"/>
</dbReference>
<name>A0A3N4MFT2_9BACT</name>
<feature type="domain" description="Ribosome maturation factor RimP N-terminal" evidence="4">
    <location>
        <begin position="23"/>
        <end position="84"/>
    </location>
</feature>
<dbReference type="Pfam" id="PF17384">
    <property type="entry name" value="DUF150_C"/>
    <property type="match status" value="1"/>
</dbReference>
<evidence type="ECO:0000313" key="6">
    <source>
        <dbReference type="EMBL" id="RPD38509.1"/>
    </source>
</evidence>
<accession>A0A3N4MFT2</accession>
<comment type="function">
    <text evidence="3">Required for maturation of 30S ribosomal subunits.</text>
</comment>
<keyword evidence="1 3" id="KW-0963">Cytoplasm</keyword>
<dbReference type="Proteomes" id="UP000279089">
    <property type="component" value="Unassembled WGS sequence"/>
</dbReference>
<dbReference type="RefSeq" id="WP_120519006.1">
    <property type="nucleotide sequence ID" value="NZ_QXZY01000015.1"/>
</dbReference>
<dbReference type="Pfam" id="PF02576">
    <property type="entry name" value="RimP_N"/>
    <property type="match status" value="1"/>
</dbReference>
<dbReference type="OrthoDB" id="9789702at2"/>
<evidence type="ECO:0000259" key="5">
    <source>
        <dbReference type="Pfam" id="PF17384"/>
    </source>
</evidence>
<dbReference type="EMBL" id="RMBX01000015">
    <property type="protein sequence ID" value="RPD38509.1"/>
    <property type="molecule type" value="Genomic_DNA"/>
</dbReference>
<evidence type="ECO:0000259" key="4">
    <source>
        <dbReference type="Pfam" id="PF02576"/>
    </source>
</evidence>
<comment type="similarity">
    <text evidence="3">Belongs to the RimP family.</text>
</comment>
<dbReference type="InterPro" id="IPR028989">
    <property type="entry name" value="RimP_N"/>
</dbReference>
<keyword evidence="2 3" id="KW-0690">Ribosome biogenesis</keyword>
<reference evidence="7" key="1">
    <citation type="submission" date="2018-11" db="EMBL/GenBank/DDBJ databases">
        <title>Chitinophaga lutea sp.nov., isolate from arsenic contaminated soil.</title>
        <authorList>
            <person name="Zong Y."/>
        </authorList>
    </citation>
    <scope>NUCLEOTIDE SEQUENCE [LARGE SCALE GENOMIC DNA]</scope>
    <source>
        <strain evidence="7">YLT18</strain>
    </source>
</reference>
<dbReference type="InterPro" id="IPR035956">
    <property type="entry name" value="RimP_N_sf"/>
</dbReference>
<feature type="domain" description="Ribosome maturation factor RimP C-terminal" evidence="5">
    <location>
        <begin position="87"/>
        <end position="153"/>
    </location>
</feature>
<dbReference type="InterPro" id="IPR028998">
    <property type="entry name" value="RimP_C"/>
</dbReference>
<dbReference type="GO" id="GO:0000028">
    <property type="term" value="P:ribosomal small subunit assembly"/>
    <property type="evidence" value="ECO:0007669"/>
    <property type="project" value="TreeGrafter"/>
</dbReference>
<evidence type="ECO:0000256" key="1">
    <source>
        <dbReference type="ARBA" id="ARBA00022490"/>
    </source>
</evidence>
<sequence length="154" mass="17337">MANEQVITRIREMLEALLADKPEYFLVEIRIKPTNNVKVFVDADNGASIDKLVSLNRQLYPQLETSGLFPDNDFSLEVSSPGLDEPLKTPRQFVKNTGRKVEVTLLDGAIKEGKLLSFTDEALTLEETVGKKKEIFITNINLSEIKHTKVCIVF</sequence>
<proteinExistence type="inferred from homology"/>
<dbReference type="SUPFAM" id="SSF75420">
    <property type="entry name" value="YhbC-like, N-terminal domain"/>
    <property type="match status" value="1"/>
</dbReference>
<organism evidence="6 7">
    <name type="scientific">Chitinophaga barathri</name>
    <dbReference type="NCBI Taxonomy" id="1647451"/>
    <lineage>
        <taxon>Bacteria</taxon>
        <taxon>Pseudomonadati</taxon>
        <taxon>Bacteroidota</taxon>
        <taxon>Chitinophagia</taxon>
        <taxon>Chitinophagales</taxon>
        <taxon>Chitinophagaceae</taxon>
        <taxon>Chitinophaga</taxon>
    </lineage>
</organism>
<dbReference type="AlphaFoldDB" id="A0A3N4MFT2"/>
<dbReference type="Gene3D" id="3.30.300.70">
    <property type="entry name" value="RimP-like superfamily, N-terminal"/>
    <property type="match status" value="1"/>
</dbReference>
<comment type="subcellular location">
    <subcellularLocation>
        <location evidence="3">Cytoplasm</location>
    </subcellularLocation>
</comment>
<comment type="caution">
    <text evidence="6">The sequence shown here is derived from an EMBL/GenBank/DDBJ whole genome shotgun (WGS) entry which is preliminary data.</text>
</comment>
<dbReference type="GO" id="GO:0006412">
    <property type="term" value="P:translation"/>
    <property type="evidence" value="ECO:0007669"/>
    <property type="project" value="TreeGrafter"/>
</dbReference>
<evidence type="ECO:0000256" key="2">
    <source>
        <dbReference type="ARBA" id="ARBA00022517"/>
    </source>
</evidence>
<keyword evidence="7" id="KW-1185">Reference proteome</keyword>
<protein>
    <recommendedName>
        <fullName evidence="3">Ribosome maturation factor RimP</fullName>
    </recommendedName>
</protein>
<dbReference type="HAMAP" id="MF_01077">
    <property type="entry name" value="RimP"/>
    <property type="match status" value="1"/>
</dbReference>
<dbReference type="PANTHER" id="PTHR33867:SF1">
    <property type="entry name" value="RIBOSOME MATURATION FACTOR RIMP"/>
    <property type="match status" value="1"/>
</dbReference>
<dbReference type="PANTHER" id="PTHR33867">
    <property type="entry name" value="RIBOSOME MATURATION FACTOR RIMP"/>
    <property type="match status" value="1"/>
</dbReference>
<dbReference type="InterPro" id="IPR003728">
    <property type="entry name" value="Ribosome_maturation_RimP"/>
</dbReference>
<dbReference type="GO" id="GO:0005829">
    <property type="term" value="C:cytosol"/>
    <property type="evidence" value="ECO:0007669"/>
    <property type="project" value="TreeGrafter"/>
</dbReference>
<evidence type="ECO:0000313" key="7">
    <source>
        <dbReference type="Proteomes" id="UP000279089"/>
    </source>
</evidence>